<dbReference type="RefSeq" id="WP_234658032.1">
    <property type="nucleotide sequence ID" value="NZ_CP094997.1"/>
</dbReference>
<keyword evidence="1" id="KW-0648">Protein biosynthesis</keyword>
<dbReference type="Proteomes" id="UP001139000">
    <property type="component" value="Unassembled WGS sequence"/>
</dbReference>
<keyword evidence="1" id="KW-0251">Elongation factor</keyword>
<dbReference type="PROSITE" id="PS00830">
    <property type="entry name" value="GREAB_2"/>
    <property type="match status" value="1"/>
</dbReference>
<dbReference type="AlphaFoldDB" id="A0A9X1TI23"/>
<comment type="caution">
    <text evidence="1">The sequence shown here is derived from an EMBL/GenBank/DDBJ whole genome shotgun (WGS) entry which is preliminary data.</text>
</comment>
<evidence type="ECO:0000313" key="2">
    <source>
        <dbReference type="Proteomes" id="UP001139000"/>
    </source>
</evidence>
<sequence length="210" mass="23758">MPDRKFCHCWYSRKFGKDNKEAGNAKTHLEISHPDFFVTADYLWHITMLFSGKHNDSKILNRMDKAALITYIKSLLEERMMVAWNAMEAAQSSANDQGKSSMGDKYETSRSMGQLDRNMHARQYEQVRLERLVLEKIHENEVSLRAAVGSLLETTAGWFFIAVSLGAVKIEEETVMAVSSSSPVGGSLLGKGPGDKFDFMKRQHEIIALH</sequence>
<organism evidence="1 2">
    <name type="scientific">Dyadobacter chenwenxiniae</name>
    <dbReference type="NCBI Taxonomy" id="2906456"/>
    <lineage>
        <taxon>Bacteria</taxon>
        <taxon>Pseudomonadati</taxon>
        <taxon>Bacteroidota</taxon>
        <taxon>Cytophagia</taxon>
        <taxon>Cytophagales</taxon>
        <taxon>Spirosomataceae</taxon>
        <taxon>Dyadobacter</taxon>
    </lineage>
</organism>
<protein>
    <submittedName>
        <fullName evidence="1">Transcription elongation factor</fullName>
    </submittedName>
</protein>
<dbReference type="GO" id="GO:0003746">
    <property type="term" value="F:translation elongation factor activity"/>
    <property type="evidence" value="ECO:0007669"/>
    <property type="project" value="UniProtKB-KW"/>
</dbReference>
<proteinExistence type="predicted"/>
<name>A0A9X1TI23_9BACT</name>
<dbReference type="EMBL" id="JAJTTC010000009">
    <property type="protein sequence ID" value="MCF0065064.1"/>
    <property type="molecule type" value="Genomic_DNA"/>
</dbReference>
<accession>A0A9X1TI23</accession>
<evidence type="ECO:0000313" key="1">
    <source>
        <dbReference type="EMBL" id="MCF0065064.1"/>
    </source>
</evidence>
<dbReference type="GO" id="GO:0032784">
    <property type="term" value="P:regulation of DNA-templated transcription elongation"/>
    <property type="evidence" value="ECO:0007669"/>
    <property type="project" value="InterPro"/>
</dbReference>
<dbReference type="GO" id="GO:0003677">
    <property type="term" value="F:DNA binding"/>
    <property type="evidence" value="ECO:0007669"/>
    <property type="project" value="InterPro"/>
</dbReference>
<keyword evidence="2" id="KW-1185">Reference proteome</keyword>
<gene>
    <name evidence="1" type="ORF">LXM26_26355</name>
</gene>
<reference evidence="1" key="1">
    <citation type="submission" date="2021-12" db="EMBL/GenBank/DDBJ databases">
        <title>Novel species in genus Dyadobacter.</title>
        <authorList>
            <person name="Ma C."/>
        </authorList>
    </citation>
    <scope>NUCLEOTIDE SEQUENCE</scope>
    <source>
        <strain evidence="1">LJ419</strain>
    </source>
</reference>
<dbReference type="InterPro" id="IPR018151">
    <property type="entry name" value="TF_GreA/GreB_CS"/>
</dbReference>